<gene>
    <name evidence="1" type="ORF">J2Z21_009640</name>
</gene>
<keyword evidence="2" id="KW-1185">Reference proteome</keyword>
<protein>
    <submittedName>
        <fullName evidence="1">Uncharacterized protein</fullName>
    </submittedName>
</protein>
<evidence type="ECO:0000313" key="2">
    <source>
        <dbReference type="Proteomes" id="UP001519309"/>
    </source>
</evidence>
<comment type="caution">
    <text evidence="1">The sequence shown here is derived from an EMBL/GenBank/DDBJ whole genome shotgun (WGS) entry which is preliminary data.</text>
</comment>
<name>A0ABS4MAB6_9ACTN</name>
<accession>A0ABS4MAB6</accession>
<dbReference type="RefSeq" id="WP_159400004.1">
    <property type="nucleotide sequence ID" value="NZ_CP016279.1"/>
</dbReference>
<sequence>MDIDVNALQMLTNEEQDGLTDCTFTCVRTNNNSITIETPYGSYTF</sequence>
<reference evidence="1 2" key="1">
    <citation type="submission" date="2021-03" db="EMBL/GenBank/DDBJ databases">
        <title>Genomic Encyclopedia of Type Strains, Phase IV (KMG-IV): sequencing the most valuable type-strain genomes for metagenomic binning, comparative biology and taxonomic classification.</title>
        <authorList>
            <person name="Goeker M."/>
        </authorList>
    </citation>
    <scope>NUCLEOTIDE SEQUENCE [LARGE SCALE GENOMIC DNA]</scope>
    <source>
        <strain evidence="1 2">DSM 40499</strain>
    </source>
</reference>
<dbReference type="EMBL" id="JAGGLP010000053">
    <property type="protein sequence ID" value="MBP2056621.1"/>
    <property type="molecule type" value="Genomic_DNA"/>
</dbReference>
<dbReference type="Proteomes" id="UP001519309">
    <property type="component" value="Unassembled WGS sequence"/>
</dbReference>
<evidence type="ECO:0000313" key="1">
    <source>
        <dbReference type="EMBL" id="MBP2056621.1"/>
    </source>
</evidence>
<proteinExistence type="predicted"/>
<organism evidence="1 2">
    <name type="scientific">Streptomyces griseochromogenes</name>
    <dbReference type="NCBI Taxonomy" id="68214"/>
    <lineage>
        <taxon>Bacteria</taxon>
        <taxon>Bacillati</taxon>
        <taxon>Actinomycetota</taxon>
        <taxon>Actinomycetes</taxon>
        <taxon>Kitasatosporales</taxon>
        <taxon>Streptomycetaceae</taxon>
        <taxon>Streptomyces</taxon>
    </lineage>
</organism>
<dbReference type="NCBIfam" id="NF038157">
    <property type="entry name" value="lanti_ALQxL"/>
    <property type="match status" value="1"/>
</dbReference>